<feature type="transmembrane region" description="Helical" evidence="1">
    <location>
        <begin position="172"/>
        <end position="192"/>
    </location>
</feature>
<keyword evidence="3" id="KW-1185">Reference proteome</keyword>
<feature type="transmembrane region" description="Helical" evidence="1">
    <location>
        <begin position="61"/>
        <end position="81"/>
    </location>
</feature>
<dbReference type="PATRIC" id="fig|1219045.3.peg.1331"/>
<dbReference type="eggNOG" id="ENOG5032TU9">
    <property type="taxonomic scope" value="Bacteria"/>
</dbReference>
<dbReference type="STRING" id="76947.GCA_002080435_04048"/>
<feature type="transmembrane region" description="Helical" evidence="1">
    <location>
        <begin position="138"/>
        <end position="160"/>
    </location>
</feature>
<keyword evidence="1" id="KW-0472">Membrane</keyword>
<evidence type="ECO:0000313" key="3">
    <source>
        <dbReference type="Proteomes" id="UP000024284"/>
    </source>
</evidence>
<organism evidence="2 3">
    <name type="scientific">Sphingobium herbicidovorans (strain ATCC 700291 / DSM 11019 / CCUG 56400 / KCTC 2939 / LMG 18315 / NBRC 16415 / MH)</name>
    <name type="common">Sphingomonas herbicidovorans</name>
    <dbReference type="NCBI Taxonomy" id="1219045"/>
    <lineage>
        <taxon>Bacteria</taxon>
        <taxon>Pseudomonadati</taxon>
        <taxon>Pseudomonadota</taxon>
        <taxon>Alphaproteobacteria</taxon>
        <taxon>Sphingomonadales</taxon>
        <taxon>Sphingomonadaceae</taxon>
        <taxon>Sphingobium</taxon>
    </lineage>
</organism>
<evidence type="ECO:0000256" key="1">
    <source>
        <dbReference type="SAM" id="Phobius"/>
    </source>
</evidence>
<evidence type="ECO:0000313" key="2">
    <source>
        <dbReference type="EMBL" id="KFG90933.1"/>
    </source>
</evidence>
<feature type="transmembrane region" description="Helical" evidence="1">
    <location>
        <begin position="204"/>
        <end position="225"/>
    </location>
</feature>
<reference evidence="2" key="1">
    <citation type="submission" date="2014-08" db="EMBL/GenBank/DDBJ databases">
        <title>Draft genome sequences of Sphingobium herbicidovorans.</title>
        <authorList>
            <person name="Gan H.M."/>
            <person name="Gan H.Y."/>
            <person name="Savka M.A."/>
        </authorList>
    </citation>
    <scope>NUCLEOTIDE SEQUENCE [LARGE SCALE GENOMIC DNA]</scope>
    <source>
        <strain evidence="2">NBRC 16415</strain>
    </source>
</reference>
<comment type="caution">
    <text evidence="2">The sequence shown here is derived from an EMBL/GenBank/DDBJ whole genome shotgun (WGS) entry which is preliminary data.</text>
</comment>
<proteinExistence type="predicted"/>
<sequence>MMSASARRAIQRFGATSGYWYVALLLLGWVAVAGFVPPHRPSAGAEEIAAVYQGNVTRIQLGMIIVMIGAAMCAPFTAILAQYISRIEGGPGVLTYSIVLGGIGTIVLTFYPAIFWLVAAYRPDRSPDVILMLNDWAWLQLIGGATIFWPLPLGMAVAALCDRSANPVFPRWSGWTSIWLFLMILPDQLLFFFKTGPFAWNGLFGFWLPLSAFAGWFVLASWLMLAAMKRGYFADAEPEALAASASPISNSYATVR</sequence>
<accession>A0A086PC15</accession>
<feature type="transmembrane region" description="Helical" evidence="1">
    <location>
        <begin position="93"/>
        <end position="118"/>
    </location>
</feature>
<keyword evidence="1" id="KW-0812">Transmembrane</keyword>
<dbReference type="Proteomes" id="UP000024284">
    <property type="component" value="Unassembled WGS sequence"/>
</dbReference>
<dbReference type="EMBL" id="JFZA02000008">
    <property type="protein sequence ID" value="KFG90933.1"/>
    <property type="molecule type" value="Genomic_DNA"/>
</dbReference>
<name>A0A086PC15_SPHHM</name>
<keyword evidence="1" id="KW-1133">Transmembrane helix</keyword>
<dbReference type="AlphaFoldDB" id="A0A086PC15"/>
<protein>
    <submittedName>
        <fullName evidence="2">Uncharacterized protein</fullName>
    </submittedName>
</protein>
<gene>
    <name evidence="2" type="ORF">BV98_001300</name>
</gene>